<dbReference type="PANTHER" id="PTHR46889:SF4">
    <property type="entry name" value="TRANSPOSASE INSO FOR INSERTION SEQUENCE ELEMENT IS911B-RELATED"/>
    <property type="match status" value="1"/>
</dbReference>
<feature type="domain" description="Integrase catalytic" evidence="1">
    <location>
        <begin position="1"/>
        <end position="60"/>
    </location>
</feature>
<reference evidence="2 3" key="1">
    <citation type="submission" date="2018-07" db="EMBL/GenBank/DDBJ databases">
        <title>Comparative genomes isolates from brazilian mangrove.</title>
        <authorList>
            <person name="De Araujo J.E."/>
            <person name="Taketani R.G."/>
            <person name="Silva M.C.P."/>
            <person name="Lourenco M.V."/>
            <person name="Oliveira V.M."/>
            <person name="Andreote F.D."/>
        </authorList>
    </citation>
    <scope>NUCLEOTIDE SEQUENCE [LARGE SCALE GENOMIC DNA]</scope>
    <source>
        <strain evidence="2 3">HEX PRIS-MGV</strain>
    </source>
</reference>
<evidence type="ECO:0000313" key="2">
    <source>
        <dbReference type="EMBL" id="RCS49494.1"/>
    </source>
</evidence>
<dbReference type="OrthoDB" id="289367at2"/>
<evidence type="ECO:0000313" key="3">
    <source>
        <dbReference type="Proteomes" id="UP000253562"/>
    </source>
</evidence>
<dbReference type="InterPro" id="IPR001584">
    <property type="entry name" value="Integrase_cat-core"/>
</dbReference>
<dbReference type="AlphaFoldDB" id="A0A368KRL6"/>
<evidence type="ECO:0000259" key="1">
    <source>
        <dbReference type="Pfam" id="PF13683"/>
    </source>
</evidence>
<comment type="caution">
    <text evidence="2">The sequence shown here is derived from an EMBL/GenBank/DDBJ whole genome shotgun (WGS) entry which is preliminary data.</text>
</comment>
<dbReference type="EMBL" id="QPEX01000024">
    <property type="protein sequence ID" value="RCS49494.1"/>
    <property type="molecule type" value="Genomic_DNA"/>
</dbReference>
<dbReference type="SUPFAM" id="SSF53098">
    <property type="entry name" value="Ribonuclease H-like"/>
    <property type="match status" value="1"/>
</dbReference>
<accession>A0A368KRL6</accession>
<dbReference type="InterPro" id="IPR050900">
    <property type="entry name" value="Transposase_IS3/IS150/IS904"/>
</dbReference>
<organism evidence="2 3">
    <name type="scientific">Bremerella cremea</name>
    <dbReference type="NCBI Taxonomy" id="1031537"/>
    <lineage>
        <taxon>Bacteria</taxon>
        <taxon>Pseudomonadati</taxon>
        <taxon>Planctomycetota</taxon>
        <taxon>Planctomycetia</taxon>
        <taxon>Pirellulales</taxon>
        <taxon>Pirellulaceae</taxon>
        <taxon>Bremerella</taxon>
    </lineage>
</organism>
<sequence length="75" mass="8853">MSRRGNCYDNAVAERFSWSLKHEWTKPYEYETLEDSRLSVFTYIETFYNPTRIHQTLGYKSSDQHEAENAPTLAA</sequence>
<dbReference type="PANTHER" id="PTHR46889">
    <property type="entry name" value="TRANSPOSASE INSF FOR INSERTION SEQUENCE IS3B-RELATED"/>
    <property type="match status" value="1"/>
</dbReference>
<dbReference type="Proteomes" id="UP000253562">
    <property type="component" value="Unassembled WGS sequence"/>
</dbReference>
<dbReference type="Pfam" id="PF13683">
    <property type="entry name" value="rve_3"/>
    <property type="match status" value="1"/>
</dbReference>
<protein>
    <recommendedName>
        <fullName evidence="1">Integrase catalytic domain-containing protein</fullName>
    </recommendedName>
</protein>
<dbReference type="RefSeq" id="WP_114369206.1">
    <property type="nucleotide sequence ID" value="NZ_QPEX01000024.1"/>
</dbReference>
<proteinExistence type="predicted"/>
<dbReference type="GO" id="GO:0015074">
    <property type="term" value="P:DNA integration"/>
    <property type="evidence" value="ECO:0007669"/>
    <property type="project" value="InterPro"/>
</dbReference>
<name>A0A368KRL6_9BACT</name>
<gene>
    <name evidence="2" type="ORF">DTL42_13295</name>
</gene>
<dbReference type="InterPro" id="IPR012337">
    <property type="entry name" value="RNaseH-like_sf"/>
</dbReference>